<keyword evidence="2" id="KW-0626">Porin</keyword>
<evidence type="ECO:0000256" key="2">
    <source>
        <dbReference type="ARBA" id="ARBA00023114"/>
    </source>
</evidence>
<accession>A0A4R6V1A1</accession>
<dbReference type="SUPFAM" id="SSF56925">
    <property type="entry name" value="OMPA-like"/>
    <property type="match status" value="1"/>
</dbReference>
<keyword evidence="2" id="KW-0406">Ion transport</keyword>
<dbReference type="AlphaFoldDB" id="A0A4R6V1A1"/>
<evidence type="ECO:0000313" key="6">
    <source>
        <dbReference type="Proteomes" id="UP000295375"/>
    </source>
</evidence>
<dbReference type="RefSeq" id="WP_133588432.1">
    <property type="nucleotide sequence ID" value="NZ_CP037953.1"/>
</dbReference>
<evidence type="ECO:0000313" key="5">
    <source>
        <dbReference type="EMBL" id="TDQ49804.1"/>
    </source>
</evidence>
<comment type="caution">
    <text evidence="5">The sequence shown here is derived from an EMBL/GenBank/DDBJ whole genome shotgun (WGS) entry which is preliminary data.</text>
</comment>
<dbReference type="Gene3D" id="2.40.160.20">
    <property type="match status" value="1"/>
</dbReference>
<dbReference type="OrthoDB" id="7620169at2"/>
<keyword evidence="3" id="KW-0732">Signal</keyword>
<keyword evidence="2" id="KW-0812">Transmembrane</keyword>
<protein>
    <submittedName>
        <fullName evidence="5">OmpA family protein</fullName>
    </submittedName>
</protein>
<dbReference type="InterPro" id="IPR011250">
    <property type="entry name" value="OMP/PagP_B-barrel"/>
</dbReference>
<keyword evidence="2" id="KW-0813">Transport</keyword>
<feature type="chain" id="PRO_5020457769" evidence="3">
    <location>
        <begin position="20"/>
        <end position="192"/>
    </location>
</feature>
<keyword evidence="6" id="KW-1185">Reference proteome</keyword>
<dbReference type="Pfam" id="PF01389">
    <property type="entry name" value="OmpA_membrane"/>
    <property type="match status" value="1"/>
</dbReference>
<dbReference type="GO" id="GO:0009279">
    <property type="term" value="C:cell outer membrane"/>
    <property type="evidence" value="ECO:0007669"/>
    <property type="project" value="InterPro"/>
</dbReference>
<comment type="similarity">
    <text evidence="1">Belongs to the outer membrane OOP (TC 1.B.6) superfamily. OmpA family.</text>
</comment>
<dbReference type="GO" id="GO:0015288">
    <property type="term" value="F:porin activity"/>
    <property type="evidence" value="ECO:0007669"/>
    <property type="project" value="UniProtKB-KW"/>
</dbReference>
<dbReference type="Proteomes" id="UP000295375">
    <property type="component" value="Unassembled WGS sequence"/>
</dbReference>
<evidence type="ECO:0000256" key="1">
    <source>
        <dbReference type="ARBA" id="ARBA00005710"/>
    </source>
</evidence>
<feature type="domain" description="Outer membrane protein OmpA-like transmembrane" evidence="4">
    <location>
        <begin position="25"/>
        <end position="162"/>
    </location>
</feature>
<evidence type="ECO:0000259" key="4">
    <source>
        <dbReference type="Pfam" id="PF01389"/>
    </source>
</evidence>
<organism evidence="5 6">
    <name type="scientific">Permianibacter aggregans</name>
    <dbReference type="NCBI Taxonomy" id="1510150"/>
    <lineage>
        <taxon>Bacteria</taxon>
        <taxon>Pseudomonadati</taxon>
        <taxon>Pseudomonadota</taxon>
        <taxon>Gammaproteobacteria</taxon>
        <taxon>Pseudomonadales</taxon>
        <taxon>Pseudomonadaceae</taxon>
        <taxon>Permianibacter</taxon>
    </lineage>
</organism>
<reference evidence="5 6" key="1">
    <citation type="submission" date="2019-03" db="EMBL/GenBank/DDBJ databases">
        <title>Genomic Encyclopedia of Type Strains, Phase IV (KMG-IV): sequencing the most valuable type-strain genomes for metagenomic binning, comparative biology and taxonomic classification.</title>
        <authorList>
            <person name="Goeker M."/>
        </authorList>
    </citation>
    <scope>NUCLEOTIDE SEQUENCE [LARGE SCALE GENOMIC DNA]</scope>
    <source>
        <strain evidence="5 6">DSM 103792</strain>
    </source>
</reference>
<name>A0A4R6V1A1_9GAMM</name>
<sequence length="192" mass="21752">MRSKLLAALALTFALSAQAYDDYPKVYFGIGAGSTEMDNKCPEQFVNCEEEEAFYQMYGGFRFNESYAVEFGYKESGDFGFRYNDDLQAHVELLTLTGLAFVPVGKHFEFFVGVGGAISVVETHDYWDYYYYDDHYTDTGVAGGILAGVQIHPTEFFTIRAQAEQWRNIDGSPAFDGDLDFNWFSLNAQFSF</sequence>
<feature type="signal peptide" evidence="3">
    <location>
        <begin position="1"/>
        <end position="19"/>
    </location>
</feature>
<gene>
    <name evidence="5" type="ORF">EV696_103174</name>
</gene>
<dbReference type="InterPro" id="IPR000498">
    <property type="entry name" value="OmpA-like_TM_dom"/>
</dbReference>
<dbReference type="EMBL" id="SNYM01000003">
    <property type="protein sequence ID" value="TDQ49804.1"/>
    <property type="molecule type" value="Genomic_DNA"/>
</dbReference>
<evidence type="ECO:0000256" key="3">
    <source>
        <dbReference type="SAM" id="SignalP"/>
    </source>
</evidence>
<proteinExistence type="inferred from homology"/>
<dbReference type="GO" id="GO:0046930">
    <property type="term" value="C:pore complex"/>
    <property type="evidence" value="ECO:0007669"/>
    <property type="project" value="UniProtKB-KW"/>
</dbReference>